<dbReference type="AlphaFoldDB" id="A0A381ZX31"/>
<accession>A0A381ZX31</accession>
<evidence type="ECO:0000313" key="2">
    <source>
        <dbReference type="EMBL" id="SVA93273.1"/>
    </source>
</evidence>
<sequence length="29" mass="3077">MTENLVPVADAPGPQADLADDAYSLPSRY</sequence>
<name>A0A381ZX31_9ZZZZ</name>
<evidence type="ECO:0000256" key="1">
    <source>
        <dbReference type="SAM" id="MobiDB-lite"/>
    </source>
</evidence>
<dbReference type="EMBL" id="UINC01022836">
    <property type="protein sequence ID" value="SVA93273.1"/>
    <property type="molecule type" value="Genomic_DNA"/>
</dbReference>
<feature type="region of interest" description="Disordered" evidence="1">
    <location>
        <begin position="1"/>
        <end position="29"/>
    </location>
</feature>
<organism evidence="2">
    <name type="scientific">marine metagenome</name>
    <dbReference type="NCBI Taxonomy" id="408172"/>
    <lineage>
        <taxon>unclassified sequences</taxon>
        <taxon>metagenomes</taxon>
        <taxon>ecological metagenomes</taxon>
    </lineage>
</organism>
<proteinExistence type="predicted"/>
<protein>
    <submittedName>
        <fullName evidence="2">Uncharacterized protein</fullName>
    </submittedName>
</protein>
<reference evidence="2" key="1">
    <citation type="submission" date="2018-05" db="EMBL/GenBank/DDBJ databases">
        <authorList>
            <person name="Lanie J.A."/>
            <person name="Ng W.-L."/>
            <person name="Kazmierczak K.M."/>
            <person name="Andrzejewski T.M."/>
            <person name="Davidsen T.M."/>
            <person name="Wayne K.J."/>
            <person name="Tettelin H."/>
            <person name="Glass J.I."/>
            <person name="Rusch D."/>
            <person name="Podicherti R."/>
            <person name="Tsui H.-C.T."/>
            <person name="Winkler M.E."/>
        </authorList>
    </citation>
    <scope>NUCLEOTIDE SEQUENCE</scope>
</reference>
<gene>
    <name evidence="2" type="ORF">METZ01_LOCUS146127</name>
</gene>
<feature type="non-terminal residue" evidence="2">
    <location>
        <position position="29"/>
    </location>
</feature>